<dbReference type="PANTHER" id="PTHR30363:SF28">
    <property type="entry name" value="TRANSCRIPTIONAL REGULATORY PROTEIN-RELATED"/>
    <property type="match status" value="1"/>
</dbReference>
<dbReference type="InterPro" id="IPR011991">
    <property type="entry name" value="ArsR-like_HTH"/>
</dbReference>
<keyword evidence="3" id="KW-1185">Reference proteome</keyword>
<protein>
    <submittedName>
        <fullName evidence="2">Transcriptional regulator</fullName>
    </submittedName>
</protein>
<sequence>MTTVTTARQDQAESRPTCSPADSFRPQDGDTRRAILRTLLERAPVSASDIGAHLGFSAAGVRRHLDILVDDELVEVTRPVGRGRGRGRPAKAFRLTDRGRATFGHDYDSLATSALQALRETGGEEAVRAFARRRISTIVDGIAPADDEESVPATARAVADAFSAHGYAATVHHAGGGVQICQHHCPISQVASEFPELCEAEHEAIARLLGNHVQPLASIAEGHGICTTNVPAGQLTLTPIPHTPDERRG</sequence>
<name>A0A934HXU1_9CORY</name>
<accession>A0A934HXU1</accession>
<dbReference type="SUPFAM" id="SSF46785">
    <property type="entry name" value="Winged helix' DNA-binding domain"/>
    <property type="match status" value="1"/>
</dbReference>
<gene>
    <name evidence="2" type="ORF">JDV75_04050</name>
</gene>
<dbReference type="InterPro" id="IPR036388">
    <property type="entry name" value="WH-like_DNA-bd_sf"/>
</dbReference>
<dbReference type="Proteomes" id="UP000645966">
    <property type="component" value="Unassembled WGS sequence"/>
</dbReference>
<dbReference type="RefSeq" id="WP_198737966.1">
    <property type="nucleotide sequence ID" value="NZ_JAEIOS010000011.1"/>
</dbReference>
<comment type="caution">
    <text evidence="2">The sequence shown here is derived from an EMBL/GenBank/DDBJ whole genome shotgun (WGS) entry which is preliminary data.</text>
</comment>
<evidence type="ECO:0000313" key="2">
    <source>
        <dbReference type="EMBL" id="MBI8988933.1"/>
    </source>
</evidence>
<organism evidence="2 3">
    <name type="scientific">Corynebacterium meridianum</name>
    <dbReference type="NCBI Taxonomy" id="2765363"/>
    <lineage>
        <taxon>Bacteria</taxon>
        <taxon>Bacillati</taxon>
        <taxon>Actinomycetota</taxon>
        <taxon>Actinomycetes</taxon>
        <taxon>Mycobacteriales</taxon>
        <taxon>Corynebacteriaceae</taxon>
        <taxon>Corynebacterium</taxon>
    </lineage>
</organism>
<proteinExistence type="predicted"/>
<evidence type="ECO:0000256" key="1">
    <source>
        <dbReference type="SAM" id="MobiDB-lite"/>
    </source>
</evidence>
<evidence type="ECO:0000313" key="3">
    <source>
        <dbReference type="Proteomes" id="UP000645966"/>
    </source>
</evidence>
<feature type="compositionally biased region" description="Polar residues" evidence="1">
    <location>
        <begin position="1"/>
        <end position="17"/>
    </location>
</feature>
<dbReference type="Gene3D" id="1.10.10.10">
    <property type="entry name" value="Winged helix-like DNA-binding domain superfamily/Winged helix DNA-binding domain"/>
    <property type="match status" value="1"/>
</dbReference>
<feature type="region of interest" description="Disordered" evidence="1">
    <location>
        <begin position="1"/>
        <end position="30"/>
    </location>
</feature>
<dbReference type="InterPro" id="IPR036390">
    <property type="entry name" value="WH_DNA-bd_sf"/>
</dbReference>
<dbReference type="PANTHER" id="PTHR30363">
    <property type="entry name" value="HTH-TYPE TRANSCRIPTIONAL REGULATOR SRLR-RELATED"/>
    <property type="match status" value="1"/>
</dbReference>
<dbReference type="EMBL" id="JAEIOS010000011">
    <property type="protein sequence ID" value="MBI8988933.1"/>
    <property type="molecule type" value="Genomic_DNA"/>
</dbReference>
<dbReference type="Pfam" id="PF12840">
    <property type="entry name" value="HTH_20"/>
    <property type="match status" value="1"/>
</dbReference>
<reference evidence="2" key="1">
    <citation type="submission" date="2020-12" db="EMBL/GenBank/DDBJ databases">
        <title>Genome public.</title>
        <authorList>
            <person name="Sun Q."/>
        </authorList>
    </citation>
    <scope>NUCLEOTIDE SEQUENCE</scope>
    <source>
        <strain evidence="2">CCM 8863</strain>
    </source>
</reference>
<dbReference type="AlphaFoldDB" id="A0A934HXU1"/>
<dbReference type="InterPro" id="IPR050313">
    <property type="entry name" value="Carb_Metab_HTH_regulators"/>
</dbReference>
<dbReference type="CDD" id="cd00090">
    <property type="entry name" value="HTH_ARSR"/>
    <property type="match status" value="1"/>
</dbReference>